<proteinExistence type="predicted"/>
<dbReference type="EMBL" id="BK016235">
    <property type="protein sequence ID" value="DAG03778.1"/>
    <property type="molecule type" value="Genomic_DNA"/>
</dbReference>
<reference evidence="1" key="1">
    <citation type="journal article" date="2021" name="Proc. Natl. Acad. Sci. U.S.A.">
        <title>A Catalog of Tens of Thousands of Viruses from Human Metagenomes Reveals Hidden Associations with Chronic Diseases.</title>
        <authorList>
            <person name="Tisza M.J."/>
            <person name="Buck C.B."/>
        </authorList>
    </citation>
    <scope>NUCLEOTIDE SEQUENCE</scope>
    <source>
        <strain evidence="1">Ctfhy6</strain>
    </source>
</reference>
<organism evidence="1">
    <name type="scientific">Siphoviridae sp. ctfhy6</name>
    <dbReference type="NCBI Taxonomy" id="2825597"/>
    <lineage>
        <taxon>Viruses</taxon>
        <taxon>Duplodnaviria</taxon>
        <taxon>Heunggongvirae</taxon>
        <taxon>Uroviricota</taxon>
        <taxon>Caudoviricetes</taxon>
    </lineage>
</organism>
<accession>A0A8S5VAI0</accession>
<protein>
    <submittedName>
        <fullName evidence="1">Uncharacterized protein</fullName>
    </submittedName>
</protein>
<sequence>MNELLNKRIANLLSVKSLVTIALTATFCALTVQSKVTQEFNTVYLMVIAFYFGTQNAAGSAKGE</sequence>
<name>A0A8S5VAI0_9CAUD</name>
<evidence type="ECO:0000313" key="1">
    <source>
        <dbReference type="EMBL" id="DAG03778.1"/>
    </source>
</evidence>